<feature type="region of interest" description="Disordered" evidence="7">
    <location>
        <begin position="150"/>
        <end position="188"/>
    </location>
</feature>
<dbReference type="AlphaFoldDB" id="A0A9Q0J6U9"/>
<protein>
    <recommendedName>
        <fullName evidence="12">Cyclin-D1-binding protein 1</fullName>
    </recommendedName>
</protein>
<dbReference type="Pfam" id="PF13324">
    <property type="entry name" value="GCIP_N"/>
    <property type="match status" value="1"/>
</dbReference>
<keyword evidence="6" id="KW-0131">Cell cycle</keyword>
<dbReference type="OrthoDB" id="41588at2759"/>
<name>A0A9Q0J6U9_9ROSI</name>
<keyword evidence="4" id="KW-0963">Cytoplasm</keyword>
<sequence length="334" mass="36235">MAKAEKERINHTLNFHLSNIHETLQVLDLAPPSSMEPVSWEDVVKMSEQVSKQATIVGVLWTGETPQAKSVEENMETFFNTLQGLLLLYHASLVGSSKKDIKLLVPQLVGAVWESCSALKKTPATNITAIGRAMTQVAVSVKDVLREMKDLRPESSNSTIEESDGTSKTNSNHSDNDHMSDDDLGNDLSPEEMKVAQLASGVVLEAIVVIKELIRTITTLLKQEKPADSGSFVNSLELLLKQCQEIGLQIDELGACLYPPQEIPAIKAALGKISDVVSKMEAEVESLKSSPGAFFQACNGLKSSVKQMGSGIESLSTSEIEAKLQDVSINKSEE</sequence>
<comment type="subcellular location">
    <subcellularLocation>
        <location evidence="2">Cytoplasm</location>
    </subcellularLocation>
    <subcellularLocation>
        <location evidence="1">Nucleus</location>
    </subcellularLocation>
</comment>
<reference evidence="10" key="1">
    <citation type="submission" date="2022-02" db="EMBL/GenBank/DDBJ databases">
        <authorList>
            <person name="Henning P.M."/>
            <person name="McCubbin A.G."/>
            <person name="Shore J.S."/>
        </authorList>
    </citation>
    <scope>NUCLEOTIDE SEQUENCE</scope>
    <source>
        <strain evidence="10">F60SS</strain>
        <tissue evidence="10">Leaves</tissue>
    </source>
</reference>
<evidence type="ECO:0000313" key="11">
    <source>
        <dbReference type="Proteomes" id="UP001141552"/>
    </source>
</evidence>
<feature type="domain" description="Cyclin-D1-binding protein 1-like N-terminal" evidence="8">
    <location>
        <begin position="95"/>
        <end position="153"/>
    </location>
</feature>
<evidence type="ECO:0000259" key="9">
    <source>
        <dbReference type="Pfam" id="PF20936"/>
    </source>
</evidence>
<evidence type="ECO:0000256" key="7">
    <source>
        <dbReference type="SAM" id="MobiDB-lite"/>
    </source>
</evidence>
<dbReference type="GO" id="GO:0005634">
    <property type="term" value="C:nucleus"/>
    <property type="evidence" value="ECO:0007669"/>
    <property type="project" value="UniProtKB-SubCell"/>
</dbReference>
<dbReference type="InterPro" id="IPR049317">
    <property type="entry name" value="GCIP-like_N"/>
</dbReference>
<reference evidence="10" key="2">
    <citation type="journal article" date="2023" name="Plants (Basel)">
        <title>Annotation of the Turnera subulata (Passifloraceae) Draft Genome Reveals the S-Locus Evolved after the Divergence of Turneroideae from Passifloroideae in a Stepwise Manner.</title>
        <authorList>
            <person name="Henning P.M."/>
            <person name="Roalson E.H."/>
            <person name="Mir W."/>
            <person name="McCubbin A.G."/>
            <person name="Shore J.S."/>
        </authorList>
    </citation>
    <scope>NUCLEOTIDE SEQUENCE</scope>
    <source>
        <strain evidence="10">F60SS</strain>
    </source>
</reference>
<keyword evidence="11" id="KW-1185">Reference proteome</keyword>
<keyword evidence="5" id="KW-0539">Nucleus</keyword>
<evidence type="ECO:0000259" key="8">
    <source>
        <dbReference type="Pfam" id="PF13324"/>
    </source>
</evidence>
<dbReference type="Pfam" id="PF20936">
    <property type="entry name" value="GCIP_C"/>
    <property type="match status" value="1"/>
</dbReference>
<evidence type="ECO:0008006" key="12">
    <source>
        <dbReference type="Google" id="ProtNLM"/>
    </source>
</evidence>
<proteinExistence type="inferred from homology"/>
<dbReference type="PANTHER" id="PTHR15492">
    <property type="entry name" value="CYCLIN D1-BINDING PROTEIN 1"/>
    <property type="match status" value="1"/>
</dbReference>
<dbReference type="InterPro" id="IPR049318">
    <property type="entry name" value="GCIP_C"/>
</dbReference>
<dbReference type="Gene3D" id="1.20.1410.10">
    <property type="entry name" value="I/LWEQ domain"/>
    <property type="match status" value="1"/>
</dbReference>
<evidence type="ECO:0000313" key="10">
    <source>
        <dbReference type="EMBL" id="KAJ4830267.1"/>
    </source>
</evidence>
<evidence type="ECO:0000256" key="5">
    <source>
        <dbReference type="ARBA" id="ARBA00023242"/>
    </source>
</evidence>
<evidence type="ECO:0000256" key="1">
    <source>
        <dbReference type="ARBA" id="ARBA00004123"/>
    </source>
</evidence>
<comment type="caution">
    <text evidence="10">The sequence shown here is derived from an EMBL/GenBank/DDBJ whole genome shotgun (WGS) entry which is preliminary data.</text>
</comment>
<dbReference type="PANTHER" id="PTHR15492:SF1">
    <property type="entry name" value="CYCLIN-D1-BINDING PROTEIN 1"/>
    <property type="match status" value="1"/>
</dbReference>
<organism evidence="10 11">
    <name type="scientific">Turnera subulata</name>
    <dbReference type="NCBI Taxonomy" id="218843"/>
    <lineage>
        <taxon>Eukaryota</taxon>
        <taxon>Viridiplantae</taxon>
        <taxon>Streptophyta</taxon>
        <taxon>Embryophyta</taxon>
        <taxon>Tracheophyta</taxon>
        <taxon>Spermatophyta</taxon>
        <taxon>Magnoliopsida</taxon>
        <taxon>eudicotyledons</taxon>
        <taxon>Gunneridae</taxon>
        <taxon>Pentapetalae</taxon>
        <taxon>rosids</taxon>
        <taxon>fabids</taxon>
        <taxon>Malpighiales</taxon>
        <taxon>Passifloraceae</taxon>
        <taxon>Turnera</taxon>
    </lineage>
</organism>
<comment type="similarity">
    <text evidence="3">Belongs to the CCNDBP1 family.</text>
</comment>
<dbReference type="GO" id="GO:0005737">
    <property type="term" value="C:cytoplasm"/>
    <property type="evidence" value="ECO:0007669"/>
    <property type="project" value="UniProtKB-SubCell"/>
</dbReference>
<gene>
    <name evidence="10" type="ORF">Tsubulata_039332</name>
</gene>
<dbReference type="EMBL" id="JAKUCV010005686">
    <property type="protein sequence ID" value="KAJ4830267.1"/>
    <property type="molecule type" value="Genomic_DNA"/>
</dbReference>
<evidence type="ECO:0000256" key="4">
    <source>
        <dbReference type="ARBA" id="ARBA00022490"/>
    </source>
</evidence>
<dbReference type="Proteomes" id="UP001141552">
    <property type="component" value="Unassembled WGS sequence"/>
</dbReference>
<evidence type="ECO:0000256" key="2">
    <source>
        <dbReference type="ARBA" id="ARBA00004496"/>
    </source>
</evidence>
<accession>A0A9Q0J6U9</accession>
<evidence type="ECO:0000256" key="3">
    <source>
        <dbReference type="ARBA" id="ARBA00008940"/>
    </source>
</evidence>
<dbReference type="InterPro" id="IPR026907">
    <property type="entry name" value="GCIP-like"/>
</dbReference>
<feature type="domain" description="Cyclin-D1-binding protein 1-like C-terminal" evidence="9">
    <location>
        <begin position="184"/>
        <end position="281"/>
    </location>
</feature>
<evidence type="ECO:0000256" key="6">
    <source>
        <dbReference type="ARBA" id="ARBA00023306"/>
    </source>
</evidence>